<evidence type="ECO:0000313" key="1">
    <source>
        <dbReference type="EMBL" id="RDB81664.1"/>
    </source>
</evidence>
<evidence type="ECO:0000313" key="4">
    <source>
        <dbReference type="Proteomes" id="UP000253915"/>
    </source>
</evidence>
<proteinExistence type="predicted"/>
<comment type="caution">
    <text evidence="1">The sequence shown here is derived from an EMBL/GenBank/DDBJ whole genome shotgun (WGS) entry which is preliminary data.</text>
</comment>
<dbReference type="AlphaFoldDB" id="A0A369NMA3"/>
<evidence type="ECO:0000313" key="2">
    <source>
        <dbReference type="EMBL" id="RDC33817.1"/>
    </source>
</evidence>
<dbReference type="EMBL" id="PPTY01000043">
    <property type="protein sequence ID" value="RDB81664.1"/>
    <property type="molecule type" value="Genomic_DNA"/>
</dbReference>
<dbReference type="Proteomes" id="UP000253857">
    <property type="component" value="Unassembled WGS sequence"/>
</dbReference>
<gene>
    <name evidence="2" type="ORF">C1853_14995</name>
    <name evidence="1" type="ORF">C1871_14420</name>
</gene>
<reference evidence="3 4" key="1">
    <citation type="journal article" date="2018" name="Elife">
        <title>Discovery and characterization of a prevalent human gut bacterial enzyme sufficient for the inactivation of a family of plant toxins.</title>
        <authorList>
            <person name="Koppel N."/>
            <person name="Bisanz J.E."/>
            <person name="Pandelia M.E."/>
            <person name="Turnbaugh P.J."/>
            <person name="Balskus E.P."/>
        </authorList>
    </citation>
    <scope>NUCLEOTIDE SEQUENCE [LARGE SCALE GENOMIC DNA]</scope>
    <source>
        <strain evidence="2 4">16A</strain>
        <strain evidence="1 3">FAA1-1-60AUCSF</strain>
    </source>
</reference>
<name>A0A369NMA3_EGGLN</name>
<accession>A0A369NMA3</accession>
<sequence>MMQIERELSTPPLMRTLFNQVRNPTIELMKDLPPRVVFRHPPAAAVSANCYTDDNARTSLIAMGM</sequence>
<dbReference type="Proteomes" id="UP000253915">
    <property type="component" value="Unassembled WGS sequence"/>
</dbReference>
<evidence type="ECO:0000313" key="3">
    <source>
        <dbReference type="Proteomes" id="UP000253857"/>
    </source>
</evidence>
<organism evidence="1 3">
    <name type="scientific">Eggerthella lenta</name>
    <name type="common">Eubacterium lentum</name>
    <dbReference type="NCBI Taxonomy" id="84112"/>
    <lineage>
        <taxon>Bacteria</taxon>
        <taxon>Bacillati</taxon>
        <taxon>Actinomycetota</taxon>
        <taxon>Coriobacteriia</taxon>
        <taxon>Eggerthellales</taxon>
        <taxon>Eggerthellaceae</taxon>
        <taxon>Eggerthella</taxon>
    </lineage>
</organism>
<dbReference type="EMBL" id="PPUQ01000033">
    <property type="protein sequence ID" value="RDC33817.1"/>
    <property type="molecule type" value="Genomic_DNA"/>
</dbReference>
<dbReference type="RefSeq" id="WP_009608170.1">
    <property type="nucleotide sequence ID" value="NZ_CABMOO010000026.1"/>
</dbReference>
<protein>
    <submittedName>
        <fullName evidence="1">Uncharacterized protein</fullName>
    </submittedName>
</protein>